<accession>A0AAV3YRF1</accession>
<evidence type="ECO:0000313" key="2">
    <source>
        <dbReference type="Proteomes" id="UP000735302"/>
    </source>
</evidence>
<reference evidence="1 2" key="1">
    <citation type="journal article" date="2021" name="Elife">
        <title>Chloroplast acquisition without the gene transfer in kleptoplastic sea slugs, Plakobranchus ocellatus.</title>
        <authorList>
            <person name="Maeda T."/>
            <person name="Takahashi S."/>
            <person name="Yoshida T."/>
            <person name="Shimamura S."/>
            <person name="Takaki Y."/>
            <person name="Nagai Y."/>
            <person name="Toyoda A."/>
            <person name="Suzuki Y."/>
            <person name="Arimoto A."/>
            <person name="Ishii H."/>
            <person name="Satoh N."/>
            <person name="Nishiyama T."/>
            <person name="Hasebe M."/>
            <person name="Maruyama T."/>
            <person name="Minagawa J."/>
            <person name="Obokata J."/>
            <person name="Shigenobu S."/>
        </authorList>
    </citation>
    <scope>NUCLEOTIDE SEQUENCE [LARGE SCALE GENOMIC DNA]</scope>
</reference>
<protein>
    <submittedName>
        <fullName evidence="1">Uncharacterized protein</fullName>
    </submittedName>
</protein>
<evidence type="ECO:0000313" key="1">
    <source>
        <dbReference type="EMBL" id="GFN85714.1"/>
    </source>
</evidence>
<gene>
    <name evidence="1" type="ORF">PoB_001222000</name>
</gene>
<comment type="caution">
    <text evidence="1">The sequence shown here is derived from an EMBL/GenBank/DDBJ whole genome shotgun (WGS) entry which is preliminary data.</text>
</comment>
<proteinExistence type="predicted"/>
<dbReference type="Proteomes" id="UP000735302">
    <property type="component" value="Unassembled WGS sequence"/>
</dbReference>
<keyword evidence="2" id="KW-1185">Reference proteome</keyword>
<organism evidence="1 2">
    <name type="scientific">Plakobranchus ocellatus</name>
    <dbReference type="NCBI Taxonomy" id="259542"/>
    <lineage>
        <taxon>Eukaryota</taxon>
        <taxon>Metazoa</taxon>
        <taxon>Spiralia</taxon>
        <taxon>Lophotrochozoa</taxon>
        <taxon>Mollusca</taxon>
        <taxon>Gastropoda</taxon>
        <taxon>Heterobranchia</taxon>
        <taxon>Euthyneura</taxon>
        <taxon>Panpulmonata</taxon>
        <taxon>Sacoglossa</taxon>
        <taxon>Placobranchoidea</taxon>
        <taxon>Plakobranchidae</taxon>
        <taxon>Plakobranchus</taxon>
    </lineage>
</organism>
<dbReference type="EMBL" id="BLXT01001455">
    <property type="protein sequence ID" value="GFN85714.1"/>
    <property type="molecule type" value="Genomic_DNA"/>
</dbReference>
<sequence>MPSFSKTDSAAAAQLACLLVGTMPPKFSGRNALRRKMALTYAEAIPSVCGSDTEYIYVESFTSVHSPSRDIGETFNTL</sequence>
<dbReference type="AlphaFoldDB" id="A0AAV3YRF1"/>
<name>A0AAV3YRF1_9GAST</name>